<gene>
    <name evidence="1" type="ORF">SHK19_11105</name>
</gene>
<sequence length="145" mass="16052">MPTTKFTVHTSLSPSEVLGVLTDFGPDRARHWPNVDDAHFKVHQLGPDWAEVTEGTKVGWERERYAWDAAAGTVTIDTLDSNLWGPTSGWRYRLEAAGEGTDVHVTLTRVPISRRGRVIGALIPIVGARALGKQLRSVLRRAESR</sequence>
<dbReference type="Gene3D" id="3.30.530.20">
    <property type="match status" value="1"/>
</dbReference>
<accession>A0ABZ0ZIZ4</accession>
<organism evidence="1 2">
    <name type="scientific">Nocardioides bizhenqiangii</name>
    <dbReference type="NCBI Taxonomy" id="3095076"/>
    <lineage>
        <taxon>Bacteria</taxon>
        <taxon>Bacillati</taxon>
        <taxon>Actinomycetota</taxon>
        <taxon>Actinomycetes</taxon>
        <taxon>Propionibacteriales</taxon>
        <taxon>Nocardioidaceae</taxon>
        <taxon>Nocardioides</taxon>
    </lineage>
</organism>
<name>A0ABZ0ZIZ4_9ACTN</name>
<dbReference type="EMBL" id="CP141059">
    <property type="protein sequence ID" value="WQQ24521.1"/>
    <property type="molecule type" value="Genomic_DNA"/>
</dbReference>
<reference evidence="2" key="1">
    <citation type="submission" date="2023-12" db="EMBL/GenBank/DDBJ databases">
        <title>Novel species in genus Nocardioides.</title>
        <authorList>
            <person name="Zhou H."/>
        </authorList>
    </citation>
    <scope>NUCLEOTIDE SEQUENCE [LARGE SCALE GENOMIC DNA]</scope>
    <source>
        <strain evidence="2">HM61</strain>
    </source>
</reference>
<dbReference type="Proteomes" id="UP001327225">
    <property type="component" value="Chromosome"/>
</dbReference>
<keyword evidence="2" id="KW-1185">Reference proteome</keyword>
<evidence type="ECO:0000313" key="2">
    <source>
        <dbReference type="Proteomes" id="UP001327225"/>
    </source>
</evidence>
<evidence type="ECO:0008006" key="3">
    <source>
        <dbReference type="Google" id="ProtNLM"/>
    </source>
</evidence>
<proteinExistence type="predicted"/>
<dbReference type="RefSeq" id="WP_322936264.1">
    <property type="nucleotide sequence ID" value="NZ_CP141059.1"/>
</dbReference>
<protein>
    <recommendedName>
        <fullName evidence="3">SRPBCC family protein</fullName>
    </recommendedName>
</protein>
<dbReference type="InterPro" id="IPR023393">
    <property type="entry name" value="START-like_dom_sf"/>
</dbReference>
<dbReference type="SUPFAM" id="SSF55961">
    <property type="entry name" value="Bet v1-like"/>
    <property type="match status" value="1"/>
</dbReference>
<evidence type="ECO:0000313" key="1">
    <source>
        <dbReference type="EMBL" id="WQQ24521.1"/>
    </source>
</evidence>